<reference evidence="1" key="2">
    <citation type="journal article" date="2012" name="PLoS ONE">
        <title>A Deeply Branching Thermophilic Bacterium with an Ancient Acetyl-CoA Pathway Dominates a Subsurface Ecosystem.</title>
        <authorList>
            <person name="Takami H."/>
            <person name="Noguchi H."/>
            <person name="Takaki Y."/>
            <person name="Uchiyama I."/>
            <person name="Toyoda A."/>
            <person name="Nishi S."/>
            <person name="Chee G.-J."/>
            <person name="Arai W."/>
            <person name="Nunoura T."/>
            <person name="Itoh T."/>
            <person name="Hattori M."/>
            <person name="Takai K."/>
        </authorList>
    </citation>
    <scope>NUCLEOTIDE SEQUENCE</scope>
</reference>
<proteinExistence type="predicted"/>
<name>H5SDI0_9BACT</name>
<gene>
    <name evidence="1" type="ORF">HGMM_F13E04C12</name>
</gene>
<sequence>MGGVAAVADVKLFFGSYELVTLLWRPFVGAGASAGVRSQGELLIIEATFQGIVGVEVPVPSTSFIAFAEVWLLAGRPLPGLFVLGARYEF</sequence>
<dbReference type="AlphaFoldDB" id="H5SDI0"/>
<reference evidence="1" key="1">
    <citation type="journal article" date="2005" name="Environ. Microbiol.">
        <title>Genetic and functional properties of uncultivated thermophilic crenarchaeotes from a subsurface gold mine as revealed by analysis of genome fragments.</title>
        <authorList>
            <person name="Nunoura T."/>
            <person name="Hirayama H."/>
            <person name="Takami H."/>
            <person name="Oida H."/>
            <person name="Nishi S."/>
            <person name="Shimamura S."/>
            <person name="Suzuki Y."/>
            <person name="Inagaki F."/>
            <person name="Takai K."/>
            <person name="Nealson K.H."/>
            <person name="Horikoshi K."/>
        </authorList>
    </citation>
    <scope>NUCLEOTIDE SEQUENCE</scope>
</reference>
<evidence type="ECO:0000313" key="1">
    <source>
        <dbReference type="EMBL" id="BAL54216.1"/>
    </source>
</evidence>
<protein>
    <submittedName>
        <fullName evidence="1">Uncharacterized protein</fullName>
    </submittedName>
</protein>
<organism evidence="1">
    <name type="scientific">uncultured Acetothermia bacterium</name>
    <dbReference type="NCBI Taxonomy" id="236499"/>
    <lineage>
        <taxon>Bacteria</taxon>
        <taxon>Candidatus Bipolaricaulota</taxon>
        <taxon>environmental samples</taxon>
    </lineage>
</organism>
<dbReference type="EMBL" id="AP011681">
    <property type="protein sequence ID" value="BAL54216.1"/>
    <property type="molecule type" value="Genomic_DNA"/>
</dbReference>
<accession>H5SDI0</accession>